<dbReference type="Proteomes" id="UP000030528">
    <property type="component" value="Unassembled WGS sequence"/>
</dbReference>
<dbReference type="InterPro" id="IPR007405">
    <property type="entry name" value="Phage_KVP40_Orf299"/>
</dbReference>
<dbReference type="RefSeq" id="WP_026800431.1">
    <property type="nucleotide sequence ID" value="NZ_AULI01000008.1"/>
</dbReference>
<sequence length="172" mass="19865">MFEPTIFYNQSQSHMTFEDVAQQIRMFIQENPATEYKLSIGTDSHVHRDYTRFITAIHVHRVGKGAWGCLRNYTIPRRVDSLKEKISTETWLSQEIAYQFSSGVLEELSEMLLPHEEDGANLSFEIHLDIGRKGLTKNLIADMTRRIDDMGVTVRIKPDSYAASSYANRYTK</sequence>
<dbReference type="STRING" id="1385510.GCA_000425205_02052"/>
<dbReference type="PANTHER" id="PTHR39961:SF1">
    <property type="entry name" value="DUF458 DOMAIN-CONTAINING PROTEIN"/>
    <property type="match status" value="1"/>
</dbReference>
<accession>A0A0A5GK87</accession>
<dbReference type="Pfam" id="PF04308">
    <property type="entry name" value="RNaseH_like"/>
    <property type="match status" value="1"/>
</dbReference>
<evidence type="ECO:0000313" key="2">
    <source>
        <dbReference type="Proteomes" id="UP000030528"/>
    </source>
</evidence>
<dbReference type="AlphaFoldDB" id="A0A0A5GK87"/>
<dbReference type="eggNOG" id="COG1978">
    <property type="taxonomic scope" value="Bacteria"/>
</dbReference>
<comment type="caution">
    <text evidence="1">The sequence shown here is derived from an EMBL/GenBank/DDBJ whole genome shotgun (WGS) entry which is preliminary data.</text>
</comment>
<keyword evidence="2" id="KW-1185">Reference proteome</keyword>
<name>A0A0A5GK87_9BACI</name>
<organism evidence="1 2">
    <name type="scientific">Pontibacillus halophilus JSM 076056 = DSM 19796</name>
    <dbReference type="NCBI Taxonomy" id="1385510"/>
    <lineage>
        <taxon>Bacteria</taxon>
        <taxon>Bacillati</taxon>
        <taxon>Bacillota</taxon>
        <taxon>Bacilli</taxon>
        <taxon>Bacillales</taxon>
        <taxon>Bacillaceae</taxon>
        <taxon>Pontibacillus</taxon>
    </lineage>
</organism>
<dbReference type="OrthoDB" id="37369at2"/>
<dbReference type="PANTHER" id="PTHR39961">
    <property type="entry name" value="HYPOTHETICAL CYTOSOLIC PROTEIN"/>
    <property type="match status" value="1"/>
</dbReference>
<gene>
    <name evidence="1" type="ORF">N781_16905</name>
</gene>
<dbReference type="EMBL" id="AVPE01000006">
    <property type="protein sequence ID" value="KGX92414.1"/>
    <property type="molecule type" value="Genomic_DNA"/>
</dbReference>
<evidence type="ECO:0000313" key="1">
    <source>
        <dbReference type="EMBL" id="KGX92414.1"/>
    </source>
</evidence>
<reference evidence="1 2" key="1">
    <citation type="submission" date="2013-08" db="EMBL/GenBank/DDBJ databases">
        <authorList>
            <person name="Huang J."/>
            <person name="Wang G."/>
        </authorList>
    </citation>
    <scope>NUCLEOTIDE SEQUENCE [LARGE SCALE GENOMIC DNA]</scope>
    <source>
        <strain evidence="1 2">JSM 076056</strain>
    </source>
</reference>
<proteinExistence type="predicted"/>
<protein>
    <submittedName>
        <fullName evidence="1">Uncharacterized protein</fullName>
    </submittedName>
</protein>